<reference evidence="3" key="1">
    <citation type="journal article" date="2019" name="Sci. Rep.">
        <title>Draft genome of Tanacetum cinerariifolium, the natural source of mosquito coil.</title>
        <authorList>
            <person name="Yamashiro T."/>
            <person name="Shiraishi A."/>
            <person name="Satake H."/>
            <person name="Nakayama K."/>
        </authorList>
    </citation>
    <scope>NUCLEOTIDE SEQUENCE</scope>
</reference>
<comment type="caution">
    <text evidence="3">The sequence shown here is derived from an EMBL/GenBank/DDBJ whole genome shotgun (WGS) entry which is preliminary data.</text>
</comment>
<protein>
    <submittedName>
        <fullName evidence="3">Uncharacterized protein</fullName>
    </submittedName>
</protein>
<proteinExistence type="predicted"/>
<evidence type="ECO:0000313" key="3">
    <source>
        <dbReference type="EMBL" id="GEY56070.1"/>
    </source>
</evidence>
<sequence length="544" mass="60961">MANQEHILPQQEQPFVVGKQVSFNLEDIILNTNNKVALLYPEHNNKDYFKYVSDFISKCCLRKPFTRSPDMYKEYLGEFWYSASALKNSKVSFSILTGGIFGEVGLNTFRNSIGAYYLAHSSKYVAPPSIDVVRQWFPTIREKDVPYTLFISLLIMHKIKEGYVDDEVTQYPTQVFSVNNWELKPNQPEEPSFTDHMLAICNANKLVAFKAPKPSSIAERVPQGIKPGVQPRYKNQSSSKQTFVSNKEATKGGSSKAPTGSKTGHSKKRKESSSVMDSNPRQPLVSIPVDPGMHKEDQQATGGPTSLGDTRDDASAFSTTEADPGNSAPRKRASSITRHVEEEEAFITITLEDLAKLVSNVQPSFKDVDLHEDDPVIIIEESDEEENEIHATKNVKIEDTSVPKSPYPKCSLIQELTNQVLILQSQKHKLKLEKNKAEAEVVLLKAQPSFPNVKQPKELLVKSLKTKLLNILSTNNFSSSLPTELNDIPSKLNELVREVQGLKNQVHNLEFELLGELKEIPTKLENFTKTVTSLTSQVVELKTL</sequence>
<feature type="compositionally biased region" description="Polar residues" evidence="2">
    <location>
        <begin position="299"/>
        <end position="308"/>
    </location>
</feature>
<keyword evidence="1" id="KW-0175">Coiled coil</keyword>
<feature type="compositionally biased region" description="Polar residues" evidence="2">
    <location>
        <begin position="233"/>
        <end position="263"/>
    </location>
</feature>
<feature type="region of interest" description="Disordered" evidence="2">
    <location>
        <begin position="218"/>
        <end position="337"/>
    </location>
</feature>
<dbReference type="AlphaFoldDB" id="A0A699HRU2"/>
<organism evidence="3">
    <name type="scientific">Tanacetum cinerariifolium</name>
    <name type="common">Dalmatian daisy</name>
    <name type="synonym">Chrysanthemum cinerariifolium</name>
    <dbReference type="NCBI Taxonomy" id="118510"/>
    <lineage>
        <taxon>Eukaryota</taxon>
        <taxon>Viridiplantae</taxon>
        <taxon>Streptophyta</taxon>
        <taxon>Embryophyta</taxon>
        <taxon>Tracheophyta</taxon>
        <taxon>Spermatophyta</taxon>
        <taxon>Magnoliopsida</taxon>
        <taxon>eudicotyledons</taxon>
        <taxon>Gunneridae</taxon>
        <taxon>Pentapetalae</taxon>
        <taxon>asterids</taxon>
        <taxon>campanulids</taxon>
        <taxon>Asterales</taxon>
        <taxon>Asteraceae</taxon>
        <taxon>Asteroideae</taxon>
        <taxon>Anthemideae</taxon>
        <taxon>Anthemidinae</taxon>
        <taxon>Tanacetum</taxon>
    </lineage>
</organism>
<name>A0A699HRU2_TANCI</name>
<evidence type="ECO:0000256" key="1">
    <source>
        <dbReference type="SAM" id="Coils"/>
    </source>
</evidence>
<evidence type="ECO:0000256" key="2">
    <source>
        <dbReference type="SAM" id="MobiDB-lite"/>
    </source>
</evidence>
<accession>A0A699HRU2</accession>
<dbReference type="EMBL" id="BKCJ010189020">
    <property type="protein sequence ID" value="GEY56070.1"/>
    <property type="molecule type" value="Genomic_DNA"/>
</dbReference>
<feature type="coiled-coil region" evidence="1">
    <location>
        <begin position="413"/>
        <end position="447"/>
    </location>
</feature>
<gene>
    <name evidence="3" type="ORF">Tci_428044</name>
</gene>